<feature type="compositionally biased region" description="Basic and acidic residues" evidence="1">
    <location>
        <begin position="183"/>
        <end position="215"/>
    </location>
</feature>
<feature type="compositionally biased region" description="Low complexity" evidence="1">
    <location>
        <begin position="33"/>
        <end position="44"/>
    </location>
</feature>
<dbReference type="PANTHER" id="PTHR40132">
    <property type="entry name" value="PRE-MRNA-SPLICING FACTOR 38B"/>
    <property type="match status" value="1"/>
</dbReference>
<gene>
    <name evidence="2" type="ORF">M409DRAFT_19146</name>
</gene>
<dbReference type="AlphaFoldDB" id="A0A6A6CT50"/>
<feature type="region of interest" description="Disordered" evidence="1">
    <location>
        <begin position="177"/>
        <end position="215"/>
    </location>
</feature>
<organism evidence="2 3">
    <name type="scientific">Zasmidium cellare ATCC 36951</name>
    <dbReference type="NCBI Taxonomy" id="1080233"/>
    <lineage>
        <taxon>Eukaryota</taxon>
        <taxon>Fungi</taxon>
        <taxon>Dikarya</taxon>
        <taxon>Ascomycota</taxon>
        <taxon>Pezizomycotina</taxon>
        <taxon>Dothideomycetes</taxon>
        <taxon>Dothideomycetidae</taxon>
        <taxon>Mycosphaerellales</taxon>
        <taxon>Mycosphaerellaceae</taxon>
        <taxon>Zasmidium</taxon>
    </lineage>
</organism>
<accession>A0A6A6CT50</accession>
<evidence type="ECO:0000313" key="2">
    <source>
        <dbReference type="EMBL" id="KAF2170324.1"/>
    </source>
</evidence>
<dbReference type="RefSeq" id="XP_033671213.1">
    <property type="nucleotide sequence ID" value="XM_033804806.1"/>
</dbReference>
<feature type="compositionally biased region" description="Basic and acidic residues" evidence="1">
    <location>
        <begin position="122"/>
        <end position="134"/>
    </location>
</feature>
<name>A0A6A6CT50_ZASCE</name>
<dbReference type="GeneID" id="54558078"/>
<dbReference type="Proteomes" id="UP000799537">
    <property type="component" value="Unassembled WGS sequence"/>
</dbReference>
<reference evidence="2" key="1">
    <citation type="journal article" date="2020" name="Stud. Mycol.">
        <title>101 Dothideomycetes genomes: a test case for predicting lifestyles and emergence of pathogens.</title>
        <authorList>
            <person name="Haridas S."/>
            <person name="Albert R."/>
            <person name="Binder M."/>
            <person name="Bloem J."/>
            <person name="Labutti K."/>
            <person name="Salamov A."/>
            <person name="Andreopoulos B."/>
            <person name="Baker S."/>
            <person name="Barry K."/>
            <person name="Bills G."/>
            <person name="Bluhm B."/>
            <person name="Cannon C."/>
            <person name="Castanera R."/>
            <person name="Culley D."/>
            <person name="Daum C."/>
            <person name="Ezra D."/>
            <person name="Gonzalez J."/>
            <person name="Henrissat B."/>
            <person name="Kuo A."/>
            <person name="Liang C."/>
            <person name="Lipzen A."/>
            <person name="Lutzoni F."/>
            <person name="Magnuson J."/>
            <person name="Mondo S."/>
            <person name="Nolan M."/>
            <person name="Ohm R."/>
            <person name="Pangilinan J."/>
            <person name="Park H.-J."/>
            <person name="Ramirez L."/>
            <person name="Alfaro M."/>
            <person name="Sun H."/>
            <person name="Tritt A."/>
            <person name="Yoshinaga Y."/>
            <person name="Zwiers L.-H."/>
            <person name="Turgeon B."/>
            <person name="Goodwin S."/>
            <person name="Spatafora J."/>
            <person name="Crous P."/>
            <person name="Grigoriev I."/>
        </authorList>
    </citation>
    <scope>NUCLEOTIDE SEQUENCE</scope>
    <source>
        <strain evidence="2">ATCC 36951</strain>
    </source>
</reference>
<feature type="region of interest" description="Disordered" evidence="1">
    <location>
        <begin position="59"/>
        <end position="142"/>
    </location>
</feature>
<proteinExistence type="predicted"/>
<keyword evidence="3" id="KW-1185">Reference proteome</keyword>
<dbReference type="PANTHER" id="PTHR40132:SF1">
    <property type="entry name" value="PRE-MRNA-SPLICING FACTOR 38B"/>
    <property type="match status" value="1"/>
</dbReference>
<protein>
    <submittedName>
        <fullName evidence="2">Uncharacterized protein</fullName>
    </submittedName>
</protein>
<evidence type="ECO:0000256" key="1">
    <source>
        <dbReference type="SAM" id="MobiDB-lite"/>
    </source>
</evidence>
<feature type="compositionally biased region" description="Basic and acidic residues" evidence="1">
    <location>
        <begin position="59"/>
        <end position="95"/>
    </location>
</feature>
<dbReference type="OrthoDB" id="2431475at2759"/>
<dbReference type="EMBL" id="ML993585">
    <property type="protein sequence ID" value="KAF2170324.1"/>
    <property type="molecule type" value="Genomic_DNA"/>
</dbReference>
<evidence type="ECO:0000313" key="3">
    <source>
        <dbReference type="Proteomes" id="UP000799537"/>
    </source>
</evidence>
<feature type="region of interest" description="Disordered" evidence="1">
    <location>
        <begin position="33"/>
        <end position="52"/>
    </location>
</feature>
<sequence length="229" mass="25952">MPLEEPITDDYVAEVLRRDAQRKDQSRYLSAGLGSLLGSSRPRSNAPKPNTRFLRNIVKEADSHNAAVRRKEEEESKERLRGLKRDRSGRAKEQPDLETGPKPPPKIKTRGRGADSSSAMDSRFDPNYDPKMDVGLEQDEDGDDWDMALEALRDRAKWRKSGPDRLRAAGFTDDEVANWEKGGSGRDDGEKDISDVRWNKKGEGREWDRGKTMDGGRVDVKAEWGRLKD</sequence>